<keyword evidence="6 10" id="KW-0808">Transferase</keyword>
<dbReference type="GO" id="GO:0070475">
    <property type="term" value="P:rRNA base methylation"/>
    <property type="evidence" value="ECO:0007669"/>
    <property type="project" value="TreeGrafter"/>
</dbReference>
<feature type="domain" description="Ribosomal RNA small subunit methyltransferase E PUA-like" evidence="12">
    <location>
        <begin position="18"/>
        <end position="64"/>
    </location>
</feature>
<dbReference type="Gene3D" id="2.40.240.20">
    <property type="entry name" value="Hypothetical PUA domain-like, domain 1"/>
    <property type="match status" value="1"/>
</dbReference>
<dbReference type="EMBL" id="QKSB01000018">
    <property type="protein sequence ID" value="PZE15719.1"/>
    <property type="molecule type" value="Genomic_DNA"/>
</dbReference>
<comment type="function">
    <text evidence="8 10">Specifically methylates the N3 position of the uracil ring of uridine 1498 (m3U1498) in 16S rRNA. Acts on the fully assembled 30S ribosomal subunit.</text>
</comment>
<gene>
    <name evidence="13" type="ORF">DNU06_16615</name>
</gene>
<dbReference type="InterPro" id="IPR029028">
    <property type="entry name" value="Alpha/beta_knot_MTases"/>
</dbReference>
<dbReference type="InterPro" id="IPR046887">
    <property type="entry name" value="RsmE_PUA-like"/>
</dbReference>
<comment type="subcellular location">
    <subcellularLocation>
        <location evidence="1 10">Cytoplasm</location>
    </subcellularLocation>
</comment>
<comment type="caution">
    <text evidence="13">The sequence shown here is derived from an EMBL/GenBank/DDBJ whole genome shotgun (WGS) entry which is preliminary data.</text>
</comment>
<dbReference type="Gene3D" id="3.40.1280.10">
    <property type="match status" value="1"/>
</dbReference>
<dbReference type="InterPro" id="IPR029026">
    <property type="entry name" value="tRNA_m1G_MTases_N"/>
</dbReference>
<keyword evidence="7 10" id="KW-0949">S-adenosyl-L-methionine</keyword>
<dbReference type="InterPro" id="IPR006700">
    <property type="entry name" value="RsmE"/>
</dbReference>
<protein>
    <recommendedName>
        <fullName evidence="10">Ribosomal RNA small subunit methyltransferase E</fullName>
        <ecNumber evidence="10">2.1.1.193</ecNumber>
    </recommendedName>
</protein>
<evidence type="ECO:0000259" key="12">
    <source>
        <dbReference type="Pfam" id="PF20260"/>
    </source>
</evidence>
<comment type="similarity">
    <text evidence="2 10">Belongs to the RNA methyltransferase RsmE family.</text>
</comment>
<comment type="catalytic activity">
    <reaction evidence="9 10">
        <text>uridine(1498) in 16S rRNA + S-adenosyl-L-methionine = N(3)-methyluridine(1498) in 16S rRNA + S-adenosyl-L-homocysteine + H(+)</text>
        <dbReference type="Rhea" id="RHEA:42920"/>
        <dbReference type="Rhea" id="RHEA-COMP:10283"/>
        <dbReference type="Rhea" id="RHEA-COMP:10284"/>
        <dbReference type="ChEBI" id="CHEBI:15378"/>
        <dbReference type="ChEBI" id="CHEBI:57856"/>
        <dbReference type="ChEBI" id="CHEBI:59789"/>
        <dbReference type="ChEBI" id="CHEBI:65315"/>
        <dbReference type="ChEBI" id="CHEBI:74502"/>
        <dbReference type="EC" id="2.1.1.193"/>
    </reaction>
</comment>
<evidence type="ECO:0000256" key="5">
    <source>
        <dbReference type="ARBA" id="ARBA00022603"/>
    </source>
</evidence>
<feature type="domain" description="Ribosomal RNA small subunit methyltransferase E methyltransferase" evidence="11">
    <location>
        <begin position="73"/>
        <end position="232"/>
    </location>
</feature>
<proteinExistence type="inferred from homology"/>
<evidence type="ECO:0000313" key="14">
    <source>
        <dbReference type="Proteomes" id="UP000249248"/>
    </source>
</evidence>
<evidence type="ECO:0000256" key="8">
    <source>
        <dbReference type="ARBA" id="ARBA00025699"/>
    </source>
</evidence>
<keyword evidence="4 10" id="KW-0698">rRNA processing</keyword>
<evidence type="ECO:0000256" key="9">
    <source>
        <dbReference type="ARBA" id="ARBA00047944"/>
    </source>
</evidence>
<evidence type="ECO:0000256" key="2">
    <source>
        <dbReference type="ARBA" id="ARBA00005528"/>
    </source>
</evidence>
<dbReference type="PANTHER" id="PTHR30027:SF3">
    <property type="entry name" value="16S RRNA (URACIL(1498)-N(3))-METHYLTRANSFERASE"/>
    <property type="match status" value="1"/>
</dbReference>
<keyword evidence="5 10" id="KW-0489">Methyltransferase</keyword>
<organism evidence="13 14">
    <name type="scientific">Putridiphycobacter roseus</name>
    <dbReference type="NCBI Taxonomy" id="2219161"/>
    <lineage>
        <taxon>Bacteria</taxon>
        <taxon>Pseudomonadati</taxon>
        <taxon>Bacteroidota</taxon>
        <taxon>Flavobacteriia</taxon>
        <taxon>Flavobacteriales</taxon>
        <taxon>Crocinitomicaceae</taxon>
        <taxon>Putridiphycobacter</taxon>
    </lineage>
</organism>
<dbReference type="SUPFAM" id="SSF75217">
    <property type="entry name" value="alpha/beta knot"/>
    <property type="match status" value="1"/>
</dbReference>
<dbReference type="NCBIfam" id="TIGR00046">
    <property type="entry name" value="RsmE family RNA methyltransferase"/>
    <property type="match status" value="1"/>
</dbReference>
<dbReference type="PIRSF" id="PIRSF015601">
    <property type="entry name" value="MTase_slr0722"/>
    <property type="match status" value="1"/>
</dbReference>
<dbReference type="OrthoDB" id="9815641at2"/>
<sequence length="236" mass="26704">MKTSKHTFFCNNLNDLNLPPDESHHAVGVLRLKSGNHINVTDGKGNFALVKIIEPSKKNLTFEIVEKFQQAKPTTNIHIAIAPTKSNDRIEFFLEKATEIGITEITPILSANSERKKINTERWEKILIAASKQSNNHHFPILNELTKLHDFIKENNSENTQYYIAHCEADKPRTELKDEQITQKNNCILIGPEGDFNLEEINLAITNKFKPVSLGKTRLRTETAGIVACHILNLIS</sequence>
<dbReference type="SUPFAM" id="SSF88697">
    <property type="entry name" value="PUA domain-like"/>
    <property type="match status" value="1"/>
</dbReference>
<dbReference type="Pfam" id="PF04452">
    <property type="entry name" value="Methyltrans_RNA"/>
    <property type="match status" value="1"/>
</dbReference>
<dbReference type="GO" id="GO:0070042">
    <property type="term" value="F:rRNA (uridine-N3-)-methyltransferase activity"/>
    <property type="evidence" value="ECO:0007669"/>
    <property type="project" value="TreeGrafter"/>
</dbReference>
<evidence type="ECO:0000256" key="1">
    <source>
        <dbReference type="ARBA" id="ARBA00004496"/>
    </source>
</evidence>
<keyword evidence="14" id="KW-1185">Reference proteome</keyword>
<evidence type="ECO:0000259" key="11">
    <source>
        <dbReference type="Pfam" id="PF04452"/>
    </source>
</evidence>
<name>A0A2W1MUH8_9FLAO</name>
<dbReference type="CDD" id="cd18084">
    <property type="entry name" value="RsmE-like"/>
    <property type="match status" value="1"/>
</dbReference>
<reference evidence="13 14" key="1">
    <citation type="submission" date="2018-06" db="EMBL/GenBank/DDBJ databases">
        <title>The draft genome sequence of Crocinitomix sp. SM1701.</title>
        <authorList>
            <person name="Zhang X."/>
        </authorList>
    </citation>
    <scope>NUCLEOTIDE SEQUENCE [LARGE SCALE GENOMIC DNA]</scope>
    <source>
        <strain evidence="13 14">SM1701</strain>
    </source>
</reference>
<evidence type="ECO:0000256" key="7">
    <source>
        <dbReference type="ARBA" id="ARBA00022691"/>
    </source>
</evidence>
<dbReference type="Pfam" id="PF20260">
    <property type="entry name" value="PUA_4"/>
    <property type="match status" value="1"/>
</dbReference>
<dbReference type="RefSeq" id="WP_111064633.1">
    <property type="nucleotide sequence ID" value="NZ_JBHUCU010000013.1"/>
</dbReference>
<keyword evidence="3 10" id="KW-0963">Cytoplasm</keyword>
<dbReference type="PANTHER" id="PTHR30027">
    <property type="entry name" value="RIBOSOMAL RNA SMALL SUBUNIT METHYLTRANSFERASE E"/>
    <property type="match status" value="1"/>
</dbReference>
<evidence type="ECO:0000256" key="6">
    <source>
        <dbReference type="ARBA" id="ARBA00022679"/>
    </source>
</evidence>
<evidence type="ECO:0000256" key="3">
    <source>
        <dbReference type="ARBA" id="ARBA00022490"/>
    </source>
</evidence>
<dbReference type="GO" id="GO:0005737">
    <property type="term" value="C:cytoplasm"/>
    <property type="evidence" value="ECO:0007669"/>
    <property type="project" value="UniProtKB-SubCell"/>
</dbReference>
<dbReference type="EC" id="2.1.1.193" evidence="10"/>
<evidence type="ECO:0000256" key="4">
    <source>
        <dbReference type="ARBA" id="ARBA00022552"/>
    </source>
</evidence>
<dbReference type="InterPro" id="IPR046886">
    <property type="entry name" value="RsmE_MTase_dom"/>
</dbReference>
<dbReference type="InterPro" id="IPR015947">
    <property type="entry name" value="PUA-like_sf"/>
</dbReference>
<evidence type="ECO:0000313" key="13">
    <source>
        <dbReference type="EMBL" id="PZE15719.1"/>
    </source>
</evidence>
<dbReference type="NCBIfam" id="NF008702">
    <property type="entry name" value="PRK11713.6-1"/>
    <property type="match status" value="1"/>
</dbReference>
<evidence type="ECO:0000256" key="10">
    <source>
        <dbReference type="PIRNR" id="PIRNR015601"/>
    </source>
</evidence>
<dbReference type="AlphaFoldDB" id="A0A2W1MUH8"/>
<dbReference type="Proteomes" id="UP000249248">
    <property type="component" value="Unassembled WGS sequence"/>
</dbReference>
<accession>A0A2W1MUH8</accession>